<evidence type="ECO:0000259" key="9">
    <source>
        <dbReference type="Pfam" id="PF00432"/>
    </source>
</evidence>
<dbReference type="InterPro" id="IPR026873">
    <property type="entry name" value="Ptb1"/>
</dbReference>
<evidence type="ECO:0000256" key="2">
    <source>
        <dbReference type="ARBA" id="ARBA00022602"/>
    </source>
</evidence>
<dbReference type="CDD" id="cd02894">
    <property type="entry name" value="GGTase-II"/>
    <property type="match status" value="1"/>
</dbReference>
<reference evidence="11" key="3">
    <citation type="journal article" date="2018" name="Mol. Plant Microbe Interact.">
        <title>Genome sequence resources for the wheat stripe rust pathogen (Puccinia striiformis f. sp. tritici) and the barley stripe rust pathogen (Puccinia striiformis f. sp. hordei).</title>
        <authorList>
            <person name="Xia C."/>
            <person name="Wang M."/>
            <person name="Yin C."/>
            <person name="Cornejo O.E."/>
            <person name="Hulbert S.H."/>
            <person name="Chen X."/>
        </authorList>
    </citation>
    <scope>NUCLEOTIDE SEQUENCE [LARGE SCALE GENOMIC DNA]</scope>
    <source>
        <strain evidence="11">93TX-2</strain>
    </source>
</reference>
<keyword evidence="2 8" id="KW-0637">Prenyltransferase</keyword>
<comment type="caution">
    <text evidence="10">The sequence shown here is derived from an EMBL/GenBank/DDBJ whole genome shotgun (WGS) entry which is preliminary data.</text>
</comment>
<feature type="domain" description="Prenyltransferase alpha-alpha toroid" evidence="9">
    <location>
        <begin position="3"/>
        <end position="229"/>
    </location>
</feature>
<keyword evidence="3 8" id="KW-0808">Transferase</keyword>
<sequence length="240" mass="27423">MRLLADKHIQYIQSLDQNRDSLAYHLTEHLRINGVYWGLTSTLLLDRPGGLPRREMIDWVMSCWEPDSGGFRPHPGHDPHIHSTLSAIQILTMQDSLHVIDKPKSHILISYESSRAAEQDLFPPFLPNSRRYHFVIRCRERFILRRCWGETDARFSYCAVAGLALLGGLDKLDRDAMSNFDGGFGMVEGAESHAAMLDIVDANTLGWWLSERQVPNGGLNGRPEKLEDVSHVFTYVRRKQ</sequence>
<evidence type="ECO:0000256" key="1">
    <source>
        <dbReference type="ARBA" id="ARBA00010497"/>
    </source>
</evidence>
<dbReference type="EMBL" id="PKSM01000017">
    <property type="protein sequence ID" value="POW21778.1"/>
    <property type="molecule type" value="Genomic_DNA"/>
</dbReference>
<dbReference type="InterPro" id="IPR008930">
    <property type="entry name" value="Terpenoid_cyclase/PrenylTrfase"/>
</dbReference>
<dbReference type="EC" id="2.5.1.60" evidence="8"/>
<dbReference type="PANTHER" id="PTHR11774">
    <property type="entry name" value="GERANYLGERANYL TRANSFERASE TYPE BETA SUBUNIT"/>
    <property type="match status" value="1"/>
</dbReference>
<dbReference type="SUPFAM" id="SSF48239">
    <property type="entry name" value="Terpenoid cyclases/Protein prenyltransferases"/>
    <property type="match status" value="1"/>
</dbReference>
<organism evidence="10 11">
    <name type="scientific">Puccinia striiformis</name>
    <dbReference type="NCBI Taxonomy" id="27350"/>
    <lineage>
        <taxon>Eukaryota</taxon>
        <taxon>Fungi</taxon>
        <taxon>Dikarya</taxon>
        <taxon>Basidiomycota</taxon>
        <taxon>Pucciniomycotina</taxon>
        <taxon>Pucciniomycetes</taxon>
        <taxon>Pucciniales</taxon>
        <taxon>Pucciniaceae</taxon>
        <taxon>Puccinia</taxon>
    </lineage>
</organism>
<reference evidence="10 11" key="1">
    <citation type="submission" date="2017-12" db="EMBL/GenBank/DDBJ databases">
        <title>Gene loss provides genomic basis for host adaptation in cereal stripe rust fungi.</title>
        <authorList>
            <person name="Xia C."/>
        </authorList>
    </citation>
    <scope>NUCLEOTIDE SEQUENCE [LARGE SCALE GENOMIC DNA]</scope>
    <source>
        <strain evidence="10 11">93TX-2</strain>
    </source>
</reference>
<keyword evidence="6 8" id="KW-0862">Zinc</keyword>
<evidence type="ECO:0000256" key="6">
    <source>
        <dbReference type="ARBA" id="ARBA00022833"/>
    </source>
</evidence>
<dbReference type="Pfam" id="PF00432">
    <property type="entry name" value="Prenyltrans"/>
    <property type="match status" value="1"/>
</dbReference>
<dbReference type="AlphaFoldDB" id="A0A2S4WJ79"/>
<comment type="function">
    <text evidence="8">Catalyzes the transfer of a geranylgeranyl moiety from geranylgeranyl diphosphate to both cysteines of proteins with the C-terminal sequence -XXCC, -XCXC and -CCXX.</text>
</comment>
<dbReference type="GO" id="GO:0004663">
    <property type="term" value="F:Rab geranylgeranyltransferase activity"/>
    <property type="evidence" value="ECO:0007669"/>
    <property type="project" value="UniProtKB-UniRule"/>
</dbReference>
<dbReference type="Gene3D" id="1.50.10.20">
    <property type="match status" value="1"/>
</dbReference>
<dbReference type="GO" id="GO:0046872">
    <property type="term" value="F:metal ion binding"/>
    <property type="evidence" value="ECO:0007669"/>
    <property type="project" value="UniProtKB-KW"/>
</dbReference>
<comment type="cofactor">
    <cofactor evidence="8">
        <name>Zn(2+)</name>
        <dbReference type="ChEBI" id="CHEBI:29105"/>
    </cofactor>
    <text evidence="8">Binds 1 zinc ion per subunit.</text>
</comment>
<evidence type="ECO:0000256" key="4">
    <source>
        <dbReference type="ARBA" id="ARBA00022723"/>
    </source>
</evidence>
<dbReference type="VEuPathDB" id="FungiDB:PSTT_15117"/>
<dbReference type="OrthoDB" id="5428259at2759"/>
<proteinExistence type="inferred from homology"/>
<dbReference type="Proteomes" id="UP000238274">
    <property type="component" value="Unassembled WGS sequence"/>
</dbReference>
<keyword evidence="4 8" id="KW-0479">Metal-binding</keyword>
<dbReference type="VEuPathDB" id="FungiDB:PSHT_02075"/>
<comment type="catalytic activity">
    <reaction evidence="7 8">
        <text>geranylgeranyl diphosphate + L-cysteinyl-[protein] = S-geranylgeranyl-L-cysteinyl-[protein] + diphosphate</text>
        <dbReference type="Rhea" id="RHEA:21240"/>
        <dbReference type="Rhea" id="RHEA-COMP:10131"/>
        <dbReference type="Rhea" id="RHEA-COMP:11537"/>
        <dbReference type="ChEBI" id="CHEBI:29950"/>
        <dbReference type="ChEBI" id="CHEBI:33019"/>
        <dbReference type="ChEBI" id="CHEBI:57533"/>
        <dbReference type="ChEBI" id="CHEBI:86021"/>
        <dbReference type="EC" id="2.5.1.60"/>
    </reaction>
</comment>
<reference evidence="11" key="2">
    <citation type="journal article" date="2018" name="BMC Genomics">
        <title>Genomic insights into host adaptation between the wheat stripe rust pathogen (Puccinia striiformis f. sp. tritici) and the barley stripe rust pathogen (Puccinia striiformis f. sp. hordei).</title>
        <authorList>
            <person name="Xia C."/>
            <person name="Wang M."/>
            <person name="Yin C."/>
            <person name="Cornejo O.E."/>
            <person name="Hulbert S.H."/>
            <person name="Chen X."/>
        </authorList>
    </citation>
    <scope>NUCLEOTIDE SEQUENCE [LARGE SCALE GENOMIC DNA]</scope>
    <source>
        <strain evidence="11">93TX-2</strain>
    </source>
</reference>
<name>A0A2S4WJ79_9BASI</name>
<evidence type="ECO:0000256" key="7">
    <source>
        <dbReference type="ARBA" id="ARBA00047658"/>
    </source>
</evidence>
<protein>
    <recommendedName>
        <fullName evidence="8">Geranylgeranyl transferase type-2 subunit beta</fullName>
        <ecNumber evidence="8">2.5.1.60</ecNumber>
    </recommendedName>
</protein>
<dbReference type="GO" id="GO:0005968">
    <property type="term" value="C:Rab-protein geranylgeranyltransferase complex"/>
    <property type="evidence" value="ECO:0007669"/>
    <property type="project" value="UniProtKB-UniRule"/>
</dbReference>
<evidence type="ECO:0000256" key="3">
    <source>
        <dbReference type="ARBA" id="ARBA00022679"/>
    </source>
</evidence>
<dbReference type="InterPro" id="IPR001330">
    <property type="entry name" value="Prenyltrans"/>
</dbReference>
<dbReference type="InterPro" id="IPR045089">
    <property type="entry name" value="PGGT1B-like"/>
</dbReference>
<dbReference type="PANTHER" id="PTHR11774:SF11">
    <property type="entry name" value="GERANYLGERANYL TRANSFERASE TYPE-2 SUBUNIT BETA"/>
    <property type="match status" value="1"/>
</dbReference>
<evidence type="ECO:0000256" key="5">
    <source>
        <dbReference type="ARBA" id="ARBA00022737"/>
    </source>
</evidence>
<comment type="similarity">
    <text evidence="1 8">Belongs to the protein prenyltransferase subunit beta family.</text>
</comment>
<keyword evidence="5" id="KW-0677">Repeat</keyword>
<gene>
    <name evidence="10" type="ORF">PSHT_02075</name>
</gene>
<keyword evidence="11" id="KW-1185">Reference proteome</keyword>
<evidence type="ECO:0000256" key="8">
    <source>
        <dbReference type="RuleBase" id="RU365076"/>
    </source>
</evidence>
<evidence type="ECO:0000313" key="11">
    <source>
        <dbReference type="Proteomes" id="UP000238274"/>
    </source>
</evidence>
<accession>A0A2S4WJ79</accession>
<evidence type="ECO:0000313" key="10">
    <source>
        <dbReference type="EMBL" id="POW21778.1"/>
    </source>
</evidence>